<dbReference type="OrthoDB" id="9801814at2"/>
<dbReference type="GO" id="GO:0030313">
    <property type="term" value="C:cell envelope"/>
    <property type="evidence" value="ECO:0007669"/>
    <property type="project" value="UniProtKB-SubCell"/>
</dbReference>
<evidence type="ECO:0000259" key="7">
    <source>
        <dbReference type="Pfam" id="PF25967"/>
    </source>
</evidence>
<dbReference type="InterPro" id="IPR058625">
    <property type="entry name" value="MdtA-like_BSH"/>
</dbReference>
<dbReference type="Gene3D" id="1.10.287.470">
    <property type="entry name" value="Helix hairpin bin"/>
    <property type="match status" value="1"/>
</dbReference>
<evidence type="ECO:0000313" key="8">
    <source>
        <dbReference type="EMBL" id="PQA55074.1"/>
    </source>
</evidence>
<dbReference type="Gene3D" id="2.40.50.100">
    <property type="match status" value="1"/>
</dbReference>
<dbReference type="AlphaFoldDB" id="A0A2S7IHD4"/>
<name>A0A2S7IHD4_9BACT</name>
<dbReference type="EMBL" id="PTRA01000005">
    <property type="protein sequence ID" value="PQA55074.1"/>
    <property type="molecule type" value="Genomic_DNA"/>
</dbReference>
<evidence type="ECO:0000259" key="5">
    <source>
        <dbReference type="Pfam" id="PF25917"/>
    </source>
</evidence>
<comment type="caution">
    <text evidence="8">The sequence shown here is derived from an EMBL/GenBank/DDBJ whole genome shotgun (WGS) entry which is preliminary data.</text>
</comment>
<dbReference type="InterPro" id="IPR058627">
    <property type="entry name" value="MdtA-like_C"/>
</dbReference>
<keyword evidence="3" id="KW-0175">Coiled coil</keyword>
<evidence type="ECO:0000259" key="4">
    <source>
        <dbReference type="Pfam" id="PF25876"/>
    </source>
</evidence>
<evidence type="ECO:0000256" key="2">
    <source>
        <dbReference type="ARBA" id="ARBA00009477"/>
    </source>
</evidence>
<feature type="domain" description="Multidrug resistance protein MdtA-like barrel-sandwich hybrid" evidence="5">
    <location>
        <begin position="106"/>
        <end position="245"/>
    </location>
</feature>
<dbReference type="Pfam" id="PF25944">
    <property type="entry name" value="Beta-barrel_RND"/>
    <property type="match status" value="1"/>
</dbReference>
<feature type="domain" description="Multidrug resistance protein MdtA-like beta-barrel" evidence="6">
    <location>
        <begin position="252"/>
        <end position="337"/>
    </location>
</feature>
<dbReference type="GO" id="GO:0046677">
    <property type="term" value="P:response to antibiotic"/>
    <property type="evidence" value="ECO:0007669"/>
    <property type="project" value="TreeGrafter"/>
</dbReference>
<evidence type="ECO:0000256" key="1">
    <source>
        <dbReference type="ARBA" id="ARBA00004196"/>
    </source>
</evidence>
<comment type="similarity">
    <text evidence="2">Belongs to the membrane fusion protein (MFP) (TC 8.A.1) family.</text>
</comment>
<dbReference type="InterPro" id="IPR058626">
    <property type="entry name" value="MdtA-like_b-barrel"/>
</dbReference>
<feature type="domain" description="Multidrug resistance protein MdtA-like alpha-helical hairpin" evidence="4">
    <location>
        <begin position="145"/>
        <end position="214"/>
    </location>
</feature>
<feature type="coiled-coil region" evidence="3">
    <location>
        <begin position="145"/>
        <end position="172"/>
    </location>
</feature>
<protein>
    <submittedName>
        <fullName evidence="8">Efflux transporter periplasmic adaptor subunit</fullName>
    </submittedName>
</protein>
<dbReference type="Pfam" id="PF25917">
    <property type="entry name" value="BSH_RND"/>
    <property type="match status" value="1"/>
</dbReference>
<dbReference type="NCBIfam" id="TIGR01730">
    <property type="entry name" value="RND_mfp"/>
    <property type="match status" value="1"/>
</dbReference>
<evidence type="ECO:0000313" key="9">
    <source>
        <dbReference type="Proteomes" id="UP000239590"/>
    </source>
</evidence>
<dbReference type="Proteomes" id="UP000239590">
    <property type="component" value="Unassembled WGS sequence"/>
</dbReference>
<evidence type="ECO:0000256" key="3">
    <source>
        <dbReference type="SAM" id="Coils"/>
    </source>
</evidence>
<accession>A0A2S7IHD4</accession>
<gene>
    <name evidence="8" type="ORF">C5O19_21255</name>
</gene>
<sequence>MSRRSFRLSRPFDRLGNKKGILPLRPIYICCIKNAIKVKHFPFLKNDTLLLVLLGALITLAGCHSSAENQTTQAAAPQRRSVLTLQKRSVTLHKEYPARIEGKVNVDIRPQAEGYLEKIYVEEGAFVRAGQPLFKIADAPYREALHTAQANLGAAQAELKKATLEVEKFTELSQNRVTSEFQLKTAKAAYETAKANVALQQAAVATAQINLGFTLVKAPVSGYIGRIPKRLGNLASRSDTEPMTTLSDISQVYAYFSMTEQDFLQLSRNSTQSLSETLQKLPNVQLVLADGKPFEQPGKVQMVDGKFDTGTGSISVRAAFSNPRYLLRSGNTGRIVLPETRQSVILIPTQGVADIQDQFYVFRLTKDNHAERVPIEVNGKSGDNYVLVKGVNAGDRIIAKDAGMVTEGEQVQPVQ</sequence>
<comment type="subcellular location">
    <subcellularLocation>
        <location evidence="1">Cell envelope</location>
    </subcellularLocation>
</comment>
<reference evidence="9" key="1">
    <citation type="submission" date="2018-02" db="EMBL/GenBank/DDBJ databases">
        <title>Genome sequencing of Solimonas sp. HR-BB.</title>
        <authorList>
            <person name="Lee Y."/>
            <person name="Jeon C.O."/>
        </authorList>
    </citation>
    <scope>NUCLEOTIDE SEQUENCE [LARGE SCALE GENOMIC DNA]</scope>
    <source>
        <strain evidence="9">HR-U</strain>
    </source>
</reference>
<dbReference type="GO" id="GO:0022857">
    <property type="term" value="F:transmembrane transporter activity"/>
    <property type="evidence" value="ECO:0007669"/>
    <property type="project" value="InterPro"/>
</dbReference>
<dbReference type="PANTHER" id="PTHR30158">
    <property type="entry name" value="ACRA/E-RELATED COMPONENT OF DRUG EFFLUX TRANSPORTER"/>
    <property type="match status" value="1"/>
</dbReference>
<feature type="domain" description="Multidrug resistance protein MdtA-like C-terminal permuted SH3" evidence="7">
    <location>
        <begin position="344"/>
        <end position="399"/>
    </location>
</feature>
<dbReference type="Gene3D" id="2.40.420.20">
    <property type="match status" value="1"/>
</dbReference>
<dbReference type="PANTHER" id="PTHR30158:SF23">
    <property type="entry name" value="MULTIDRUG RESISTANCE PROTEIN MEXA"/>
    <property type="match status" value="1"/>
</dbReference>
<dbReference type="Pfam" id="PF25876">
    <property type="entry name" value="HH_MFP_RND"/>
    <property type="match status" value="1"/>
</dbReference>
<proteinExistence type="inferred from homology"/>
<dbReference type="InterPro" id="IPR058624">
    <property type="entry name" value="MdtA-like_HH"/>
</dbReference>
<dbReference type="GO" id="GO:0005886">
    <property type="term" value="C:plasma membrane"/>
    <property type="evidence" value="ECO:0007669"/>
    <property type="project" value="TreeGrafter"/>
</dbReference>
<dbReference type="InterPro" id="IPR006143">
    <property type="entry name" value="RND_pump_MFP"/>
</dbReference>
<evidence type="ECO:0000259" key="6">
    <source>
        <dbReference type="Pfam" id="PF25944"/>
    </source>
</evidence>
<dbReference type="Pfam" id="PF25967">
    <property type="entry name" value="RND-MFP_C"/>
    <property type="match status" value="1"/>
</dbReference>
<dbReference type="Gene3D" id="2.40.30.170">
    <property type="match status" value="1"/>
</dbReference>
<organism evidence="8 9">
    <name type="scientific">Siphonobacter curvatus</name>
    <dbReference type="NCBI Taxonomy" id="2094562"/>
    <lineage>
        <taxon>Bacteria</taxon>
        <taxon>Pseudomonadati</taxon>
        <taxon>Bacteroidota</taxon>
        <taxon>Cytophagia</taxon>
        <taxon>Cytophagales</taxon>
        <taxon>Cytophagaceae</taxon>
        <taxon>Siphonobacter</taxon>
    </lineage>
</organism>
<keyword evidence="9" id="KW-1185">Reference proteome</keyword>
<dbReference type="SUPFAM" id="SSF111369">
    <property type="entry name" value="HlyD-like secretion proteins"/>
    <property type="match status" value="1"/>
</dbReference>